<feature type="compositionally biased region" description="Basic and acidic residues" evidence="3">
    <location>
        <begin position="240"/>
        <end position="249"/>
    </location>
</feature>
<proteinExistence type="predicted"/>
<dbReference type="InterPro" id="IPR007848">
    <property type="entry name" value="Small_mtfrase_dom"/>
</dbReference>
<dbReference type="CDD" id="cd02440">
    <property type="entry name" value="AdoMet_MTases"/>
    <property type="match status" value="1"/>
</dbReference>
<dbReference type="EMBL" id="DYUK01000247">
    <property type="protein sequence ID" value="HJG81001.1"/>
    <property type="molecule type" value="Genomic_DNA"/>
</dbReference>
<evidence type="ECO:0000313" key="5">
    <source>
        <dbReference type="EMBL" id="HJG81001.1"/>
    </source>
</evidence>
<evidence type="ECO:0000256" key="1">
    <source>
        <dbReference type="ARBA" id="ARBA00022603"/>
    </source>
</evidence>
<dbReference type="InterPro" id="IPR029063">
    <property type="entry name" value="SAM-dependent_MTases_sf"/>
</dbReference>
<dbReference type="PANTHER" id="PTHR47816:SF5">
    <property type="entry name" value="RIBOSOMAL RNA LARGE SUBUNIT METHYLTRANSFERASE G"/>
    <property type="match status" value="1"/>
</dbReference>
<keyword evidence="1 5" id="KW-0489">Methyltransferase</keyword>
<feature type="region of interest" description="Disordered" evidence="3">
    <location>
        <begin position="230"/>
        <end position="249"/>
    </location>
</feature>
<gene>
    <name evidence="5" type="ORF">K8V08_11385</name>
</gene>
<comment type="caution">
    <text evidence="5">The sequence shown here is derived from an EMBL/GenBank/DDBJ whole genome shotgun (WGS) entry which is preliminary data.</text>
</comment>
<sequence length="494" mass="50179">MPSSLLPESSTAAMASVEEADAVLARFDPDWPQGHPTARLVEEYLLGRAHGILDVSGRPVDASAPSPQPVTVVLGDPTGALVLIAALAGAPQVHAWNDSARAARAVRTAVGHLPADAWEAVALHDTRADALAAAFQSTAGTEAVPAGEHVEEAAGASPSGVRVIVEAPKQLAAVRQLLRDGAGTAAEVVVAGRDKHLSPRLGSVLGESFRQVHVSPGVRKSRLLIGVAPHTADGAPAHDSSADDSHVDDAASALAASPAPGVPELSITAWPGTFGGTSADAGAQLLVRAVADRWTAATRGASATAGGEAAAVGAAASAAEVAGTSTVGGAASAAGFRRVLDLGCGNGWLLAAVGALVPGAELWGVDDVRAAVASTEATVRNSTGVRGDSDRRVVVVHADGTAPLPWPGPDGTVVEEGAFDLVTLNPPFHEGHTVTTATAHDLIESAVRLLAPGGRLVLVHNSHLRYRSHLERVLDGVEQWARDRRFTVLTGTRG</sequence>
<dbReference type="Gene3D" id="3.40.50.150">
    <property type="entry name" value="Vaccinia Virus protein VP39"/>
    <property type="match status" value="2"/>
</dbReference>
<accession>A0A921MFW5</accession>
<dbReference type="Pfam" id="PF05175">
    <property type="entry name" value="MTS"/>
    <property type="match status" value="1"/>
</dbReference>
<dbReference type="SUPFAM" id="SSF53335">
    <property type="entry name" value="S-adenosyl-L-methionine-dependent methyltransferases"/>
    <property type="match status" value="1"/>
</dbReference>
<protein>
    <submittedName>
        <fullName evidence="5">Methyltransferase</fullName>
    </submittedName>
</protein>
<reference evidence="5" key="2">
    <citation type="submission" date="2021-09" db="EMBL/GenBank/DDBJ databases">
        <authorList>
            <person name="Gilroy R."/>
        </authorList>
    </citation>
    <scope>NUCLEOTIDE SEQUENCE</scope>
    <source>
        <strain evidence="5">ChiGjej5B5-7349</strain>
    </source>
</reference>
<dbReference type="GO" id="GO:0032259">
    <property type="term" value="P:methylation"/>
    <property type="evidence" value="ECO:0007669"/>
    <property type="project" value="UniProtKB-KW"/>
</dbReference>
<dbReference type="AlphaFoldDB" id="A0A921MFW5"/>
<dbReference type="PANTHER" id="PTHR47816">
    <property type="entry name" value="RIBOSOMAL RNA SMALL SUBUNIT METHYLTRANSFERASE C"/>
    <property type="match status" value="1"/>
</dbReference>
<evidence type="ECO:0000256" key="2">
    <source>
        <dbReference type="ARBA" id="ARBA00022679"/>
    </source>
</evidence>
<organism evidence="5 6">
    <name type="scientific">Brevibacterium senegalense</name>
    <dbReference type="NCBI Taxonomy" id="1033736"/>
    <lineage>
        <taxon>Bacteria</taxon>
        <taxon>Bacillati</taxon>
        <taxon>Actinomycetota</taxon>
        <taxon>Actinomycetes</taxon>
        <taxon>Micrococcales</taxon>
        <taxon>Brevibacteriaceae</taxon>
        <taxon>Brevibacterium</taxon>
    </lineage>
</organism>
<evidence type="ECO:0000259" key="4">
    <source>
        <dbReference type="Pfam" id="PF05175"/>
    </source>
</evidence>
<feature type="domain" description="Methyltransferase small" evidence="4">
    <location>
        <begin position="336"/>
        <end position="489"/>
    </location>
</feature>
<reference evidence="5" key="1">
    <citation type="journal article" date="2021" name="PeerJ">
        <title>Extensive microbial diversity within the chicken gut microbiome revealed by metagenomics and culture.</title>
        <authorList>
            <person name="Gilroy R."/>
            <person name="Ravi A."/>
            <person name="Getino M."/>
            <person name="Pursley I."/>
            <person name="Horton D.L."/>
            <person name="Alikhan N.F."/>
            <person name="Baker D."/>
            <person name="Gharbi K."/>
            <person name="Hall N."/>
            <person name="Watson M."/>
            <person name="Adriaenssens E.M."/>
            <person name="Foster-Nyarko E."/>
            <person name="Jarju S."/>
            <person name="Secka A."/>
            <person name="Antonio M."/>
            <person name="Oren A."/>
            <person name="Chaudhuri R.R."/>
            <person name="La Ragione R."/>
            <person name="Hildebrand F."/>
            <person name="Pallen M.J."/>
        </authorList>
    </citation>
    <scope>NUCLEOTIDE SEQUENCE</scope>
    <source>
        <strain evidence="5">ChiGjej5B5-7349</strain>
    </source>
</reference>
<evidence type="ECO:0000313" key="6">
    <source>
        <dbReference type="Proteomes" id="UP000784435"/>
    </source>
</evidence>
<name>A0A921MFW5_9MICO</name>
<dbReference type="GO" id="GO:0008757">
    <property type="term" value="F:S-adenosylmethionine-dependent methyltransferase activity"/>
    <property type="evidence" value="ECO:0007669"/>
    <property type="project" value="InterPro"/>
</dbReference>
<dbReference type="Proteomes" id="UP000784435">
    <property type="component" value="Unassembled WGS sequence"/>
</dbReference>
<keyword evidence="2" id="KW-0808">Transferase</keyword>
<evidence type="ECO:0000256" key="3">
    <source>
        <dbReference type="SAM" id="MobiDB-lite"/>
    </source>
</evidence>
<dbReference type="InterPro" id="IPR046977">
    <property type="entry name" value="RsmC/RlmG"/>
</dbReference>